<gene>
    <name evidence="1" type="ORF">BAY32_02050</name>
</gene>
<sequence length="334" mass="37799">MKKLLLIMLPAFLFCQETKIIKLRGSIKDKSGMTGSIGVIDNRENKIIGTSKEINSEDNKTKIYTLSLGDNFDKDVAQWFDTSNKVKGTNNLILQLEDISIKDDIENKKQISRYKLKASVFKRDNGVYYFLSRYDISGVVNTHIAIDAPGEIASTISYALRDLINKSYTGMPSNIPLTQDNLKDYNNILKQQLAAYKSQGLKDGIYLDYKSFFDQTPEEGFTLKKNNNGVMIKAERNGTKVSANKIYAYVENGKAYKNTATEDIEIQKDDRGYFLFTNKGYLILETMDSTYGMFGLIGGIAGTIETNSKNKKNQKAEKYNIYLDPLTGEYIFDK</sequence>
<dbReference type="KEGG" id="ego:BBD34_09265"/>
<evidence type="ECO:0000313" key="1">
    <source>
        <dbReference type="EMBL" id="OPB77717.1"/>
    </source>
</evidence>
<comment type="caution">
    <text evidence="1">The sequence shown here is derived from an EMBL/GenBank/DDBJ whole genome shotgun (WGS) entry which is preliminary data.</text>
</comment>
<organism evidence="1 2">
    <name type="scientific">Elizabethkingia ursingii</name>
    <dbReference type="NCBI Taxonomy" id="1756150"/>
    <lineage>
        <taxon>Bacteria</taxon>
        <taxon>Pseudomonadati</taxon>
        <taxon>Bacteroidota</taxon>
        <taxon>Flavobacteriia</taxon>
        <taxon>Flavobacteriales</taxon>
        <taxon>Weeksellaceae</taxon>
        <taxon>Elizabethkingia</taxon>
    </lineage>
</organism>
<dbReference type="AlphaFoldDB" id="A0AAJ3NDT9"/>
<protein>
    <submittedName>
        <fullName evidence="1">Uncharacterized protein</fullName>
    </submittedName>
</protein>
<dbReference type="Proteomes" id="UP000190816">
    <property type="component" value="Unassembled WGS sequence"/>
</dbReference>
<evidence type="ECO:0000313" key="2">
    <source>
        <dbReference type="Proteomes" id="UP000190816"/>
    </source>
</evidence>
<dbReference type="RefSeq" id="WP_078403146.1">
    <property type="nucleotide sequence ID" value="NZ_CP016377.1"/>
</dbReference>
<accession>A0AAJ3NDT9</accession>
<dbReference type="EMBL" id="MAIC01000012">
    <property type="protein sequence ID" value="OPB77717.1"/>
    <property type="molecule type" value="Genomic_DNA"/>
</dbReference>
<name>A0AAJ3NDT9_9FLAO</name>
<proteinExistence type="predicted"/>
<reference evidence="1 2" key="1">
    <citation type="submission" date="2016-06" db="EMBL/GenBank/DDBJ databases">
        <authorList>
            <person name="Nicholson A.C."/>
        </authorList>
    </citation>
    <scope>NUCLEOTIDE SEQUENCE [LARGE SCALE GENOMIC DNA]</scope>
    <source>
        <strain evidence="1 2">G4123</strain>
    </source>
</reference>